<reference evidence="1" key="1">
    <citation type="submission" date="2023-07" db="EMBL/GenBank/DDBJ databases">
        <title>draft genome sequence of fig (Ficus carica).</title>
        <authorList>
            <person name="Takahashi T."/>
            <person name="Nishimura K."/>
        </authorList>
    </citation>
    <scope>NUCLEOTIDE SEQUENCE</scope>
</reference>
<keyword evidence="2" id="KW-1185">Reference proteome</keyword>
<dbReference type="EMBL" id="BTGU01000045">
    <property type="protein sequence ID" value="GMN53242.1"/>
    <property type="molecule type" value="Genomic_DNA"/>
</dbReference>
<organism evidence="1 2">
    <name type="scientific">Ficus carica</name>
    <name type="common">Common fig</name>
    <dbReference type="NCBI Taxonomy" id="3494"/>
    <lineage>
        <taxon>Eukaryota</taxon>
        <taxon>Viridiplantae</taxon>
        <taxon>Streptophyta</taxon>
        <taxon>Embryophyta</taxon>
        <taxon>Tracheophyta</taxon>
        <taxon>Spermatophyta</taxon>
        <taxon>Magnoliopsida</taxon>
        <taxon>eudicotyledons</taxon>
        <taxon>Gunneridae</taxon>
        <taxon>Pentapetalae</taxon>
        <taxon>rosids</taxon>
        <taxon>fabids</taxon>
        <taxon>Rosales</taxon>
        <taxon>Moraceae</taxon>
        <taxon>Ficeae</taxon>
        <taxon>Ficus</taxon>
    </lineage>
</organism>
<evidence type="ECO:0000313" key="2">
    <source>
        <dbReference type="Proteomes" id="UP001187192"/>
    </source>
</evidence>
<gene>
    <name evidence="1" type="ORF">TIFTF001_022387</name>
</gene>
<sequence>MEREIGHIEINHAEENSIDSVQLILNTNTGKCLHSVLKIGISCSKEIPNERMNIGDAVKELLHVKTACMDAEIHGDRMPRTG</sequence>
<accession>A0AA88ALY2</accession>
<evidence type="ECO:0000313" key="1">
    <source>
        <dbReference type="EMBL" id="GMN53242.1"/>
    </source>
</evidence>
<dbReference type="Proteomes" id="UP001187192">
    <property type="component" value="Unassembled WGS sequence"/>
</dbReference>
<dbReference type="AlphaFoldDB" id="A0AA88ALY2"/>
<name>A0AA88ALY2_FICCA</name>
<protein>
    <submittedName>
        <fullName evidence="1">Uncharacterized protein</fullName>
    </submittedName>
</protein>
<comment type="caution">
    <text evidence="1">The sequence shown here is derived from an EMBL/GenBank/DDBJ whole genome shotgun (WGS) entry which is preliminary data.</text>
</comment>
<proteinExistence type="predicted"/>